<reference evidence="1" key="1">
    <citation type="submission" date="2022-04" db="EMBL/GenBank/DDBJ databases">
        <title>Genome of the entomopathogenic fungus Entomophthora muscae.</title>
        <authorList>
            <person name="Elya C."/>
            <person name="Lovett B.R."/>
            <person name="Lee E."/>
            <person name="Macias A.M."/>
            <person name="Hajek A.E."/>
            <person name="De Bivort B.L."/>
            <person name="Kasson M.T."/>
            <person name="De Fine Licht H.H."/>
            <person name="Stajich J.E."/>
        </authorList>
    </citation>
    <scope>NUCLEOTIDE SEQUENCE</scope>
    <source>
        <strain evidence="1">Berkeley</strain>
    </source>
</reference>
<sequence>MSVKSGLAMVANGYIFSCSNANQGFKSRHYTCEDYSCPVRLNTELWGLVQPIKGEHTCIMPNTTIACLLKWYLLQIMPTSKDLSPTQLAVLTYKHLSSTNLKRVPTHTQLVKFVSDRNQASNPLAKSATTIEDLVLSDALKKTKDRDMFLLHDCHECRHSLCFDFAFDGLFQGQITIFYLCPSK</sequence>
<proteinExistence type="predicted"/>
<accession>A0ACC2SA98</accession>
<evidence type="ECO:0000313" key="2">
    <source>
        <dbReference type="Proteomes" id="UP001165960"/>
    </source>
</evidence>
<name>A0ACC2SA98_9FUNG</name>
<keyword evidence="2" id="KW-1185">Reference proteome</keyword>
<dbReference type="EMBL" id="QTSX02005691">
    <property type="protein sequence ID" value="KAJ9059230.1"/>
    <property type="molecule type" value="Genomic_DNA"/>
</dbReference>
<gene>
    <name evidence="1" type="ORF">DSO57_1004544</name>
</gene>
<protein>
    <submittedName>
        <fullName evidence="1">Uncharacterized protein</fullName>
    </submittedName>
</protein>
<dbReference type="Proteomes" id="UP001165960">
    <property type="component" value="Unassembled WGS sequence"/>
</dbReference>
<evidence type="ECO:0000313" key="1">
    <source>
        <dbReference type="EMBL" id="KAJ9059230.1"/>
    </source>
</evidence>
<organism evidence="1 2">
    <name type="scientific">Entomophthora muscae</name>
    <dbReference type="NCBI Taxonomy" id="34485"/>
    <lineage>
        <taxon>Eukaryota</taxon>
        <taxon>Fungi</taxon>
        <taxon>Fungi incertae sedis</taxon>
        <taxon>Zoopagomycota</taxon>
        <taxon>Entomophthoromycotina</taxon>
        <taxon>Entomophthoromycetes</taxon>
        <taxon>Entomophthorales</taxon>
        <taxon>Entomophthoraceae</taxon>
        <taxon>Entomophthora</taxon>
    </lineage>
</organism>
<comment type="caution">
    <text evidence="1">The sequence shown here is derived from an EMBL/GenBank/DDBJ whole genome shotgun (WGS) entry which is preliminary data.</text>
</comment>